<feature type="compositionally biased region" description="Acidic residues" evidence="1">
    <location>
        <begin position="71"/>
        <end position="88"/>
    </location>
</feature>
<feature type="region of interest" description="Disordered" evidence="1">
    <location>
        <begin position="51"/>
        <end position="118"/>
    </location>
</feature>
<gene>
    <name evidence="2" type="ORF">CYMTET_30953</name>
</gene>
<sequence length="118" mass="12525">MSSGVEKKCDAVAPALDRCVRFFEAADVQSAVEMLGFGLALGGFMPAVRDARGKSASEYRTSDKRAREDNDKNEEEQADGAVFEEGEEVATVPQVNKKGKEAAGAGHAGIAGTGMWER</sequence>
<dbReference type="EMBL" id="LGRX02018219">
    <property type="protein sequence ID" value="KAK3260074.1"/>
    <property type="molecule type" value="Genomic_DNA"/>
</dbReference>
<dbReference type="Proteomes" id="UP001190700">
    <property type="component" value="Unassembled WGS sequence"/>
</dbReference>
<reference evidence="2 3" key="1">
    <citation type="journal article" date="2015" name="Genome Biol. Evol.">
        <title>Comparative Genomics of a Bacterivorous Green Alga Reveals Evolutionary Causalities and Consequences of Phago-Mixotrophic Mode of Nutrition.</title>
        <authorList>
            <person name="Burns J.A."/>
            <person name="Paasch A."/>
            <person name="Narechania A."/>
            <person name="Kim E."/>
        </authorList>
    </citation>
    <scope>NUCLEOTIDE SEQUENCE [LARGE SCALE GENOMIC DNA]</scope>
    <source>
        <strain evidence="2 3">PLY_AMNH</strain>
    </source>
</reference>
<dbReference type="AlphaFoldDB" id="A0AAE0KTP0"/>
<accession>A0AAE0KTP0</accession>
<protein>
    <submittedName>
        <fullName evidence="2">Uncharacterized protein</fullName>
    </submittedName>
</protein>
<keyword evidence="3" id="KW-1185">Reference proteome</keyword>
<name>A0AAE0KTP0_9CHLO</name>
<evidence type="ECO:0000256" key="1">
    <source>
        <dbReference type="SAM" id="MobiDB-lite"/>
    </source>
</evidence>
<evidence type="ECO:0000313" key="2">
    <source>
        <dbReference type="EMBL" id="KAK3260074.1"/>
    </source>
</evidence>
<organism evidence="2 3">
    <name type="scientific">Cymbomonas tetramitiformis</name>
    <dbReference type="NCBI Taxonomy" id="36881"/>
    <lineage>
        <taxon>Eukaryota</taxon>
        <taxon>Viridiplantae</taxon>
        <taxon>Chlorophyta</taxon>
        <taxon>Pyramimonadophyceae</taxon>
        <taxon>Pyramimonadales</taxon>
        <taxon>Pyramimonadaceae</taxon>
        <taxon>Cymbomonas</taxon>
    </lineage>
</organism>
<comment type="caution">
    <text evidence="2">The sequence shown here is derived from an EMBL/GenBank/DDBJ whole genome shotgun (WGS) entry which is preliminary data.</text>
</comment>
<feature type="compositionally biased region" description="Basic and acidic residues" evidence="1">
    <location>
        <begin position="51"/>
        <end position="70"/>
    </location>
</feature>
<evidence type="ECO:0000313" key="3">
    <source>
        <dbReference type="Proteomes" id="UP001190700"/>
    </source>
</evidence>
<proteinExistence type="predicted"/>